<comment type="similarity">
    <text evidence="2">Belongs to the binding-protein-dependent transport system permease family. HisMQ subfamily.</text>
</comment>
<dbReference type="AlphaFoldDB" id="A0A2V1KBV4"/>
<feature type="transmembrane region" description="Helical" evidence="9">
    <location>
        <begin position="92"/>
        <end position="113"/>
    </location>
</feature>
<dbReference type="CDD" id="cd06261">
    <property type="entry name" value="TM_PBP2"/>
    <property type="match status" value="1"/>
</dbReference>
<dbReference type="NCBIfam" id="TIGR01726">
    <property type="entry name" value="HEQRo_perm_3TM"/>
    <property type="match status" value="1"/>
</dbReference>
<evidence type="ECO:0000259" key="10">
    <source>
        <dbReference type="PROSITE" id="PS50928"/>
    </source>
</evidence>
<name>A0A2V1KBV4_9ACTO</name>
<feature type="transmembrane region" description="Helical" evidence="9">
    <location>
        <begin position="20"/>
        <end position="48"/>
    </location>
</feature>
<dbReference type="SUPFAM" id="SSF161098">
    <property type="entry name" value="MetI-like"/>
    <property type="match status" value="1"/>
</dbReference>
<dbReference type="RefSeq" id="WP_109092400.1">
    <property type="nucleotide sequence ID" value="NZ_QETB01000001.1"/>
</dbReference>
<keyword evidence="7 9" id="KW-1133">Transmembrane helix</keyword>
<gene>
    <name evidence="11" type="ORF">DD236_00320</name>
</gene>
<organism evidence="11 12">
    <name type="scientific">Ancrocorticia populi</name>
    <dbReference type="NCBI Taxonomy" id="2175228"/>
    <lineage>
        <taxon>Bacteria</taxon>
        <taxon>Bacillati</taxon>
        <taxon>Actinomycetota</taxon>
        <taxon>Actinomycetes</taxon>
        <taxon>Actinomycetales</taxon>
        <taxon>Actinomycetaceae</taxon>
        <taxon>Ancrocorticia</taxon>
    </lineage>
</organism>
<evidence type="ECO:0000256" key="2">
    <source>
        <dbReference type="ARBA" id="ARBA00010072"/>
    </source>
</evidence>
<dbReference type="OrthoDB" id="3181282at2"/>
<dbReference type="PANTHER" id="PTHR30614">
    <property type="entry name" value="MEMBRANE COMPONENT OF AMINO ACID ABC TRANSPORTER"/>
    <property type="match status" value="1"/>
</dbReference>
<protein>
    <submittedName>
        <fullName evidence="11">ABC transporter permease</fullName>
    </submittedName>
</protein>
<dbReference type="Proteomes" id="UP000245283">
    <property type="component" value="Unassembled WGS sequence"/>
</dbReference>
<evidence type="ECO:0000256" key="7">
    <source>
        <dbReference type="ARBA" id="ARBA00022989"/>
    </source>
</evidence>
<evidence type="ECO:0000256" key="1">
    <source>
        <dbReference type="ARBA" id="ARBA00004651"/>
    </source>
</evidence>
<evidence type="ECO:0000256" key="8">
    <source>
        <dbReference type="ARBA" id="ARBA00023136"/>
    </source>
</evidence>
<keyword evidence="5 9" id="KW-0812">Transmembrane</keyword>
<evidence type="ECO:0000256" key="6">
    <source>
        <dbReference type="ARBA" id="ARBA00022970"/>
    </source>
</evidence>
<dbReference type="EMBL" id="QETB01000001">
    <property type="protein sequence ID" value="PWF26899.1"/>
    <property type="molecule type" value="Genomic_DNA"/>
</dbReference>
<feature type="domain" description="ABC transmembrane type-1" evidence="10">
    <location>
        <begin position="21"/>
        <end position="217"/>
    </location>
</feature>
<dbReference type="PANTHER" id="PTHR30614:SF37">
    <property type="entry name" value="AMINO-ACID ABC TRANSPORTER PERMEASE PROTEIN YHDX-RELATED"/>
    <property type="match status" value="1"/>
</dbReference>
<feature type="transmembrane region" description="Helical" evidence="9">
    <location>
        <begin position="69"/>
        <end position="86"/>
    </location>
</feature>
<dbReference type="GO" id="GO:0022857">
    <property type="term" value="F:transmembrane transporter activity"/>
    <property type="evidence" value="ECO:0007669"/>
    <property type="project" value="InterPro"/>
</dbReference>
<dbReference type="Pfam" id="PF00528">
    <property type="entry name" value="BPD_transp_1"/>
    <property type="match status" value="1"/>
</dbReference>
<evidence type="ECO:0000313" key="12">
    <source>
        <dbReference type="Proteomes" id="UP000245283"/>
    </source>
</evidence>
<dbReference type="InterPro" id="IPR035906">
    <property type="entry name" value="MetI-like_sf"/>
</dbReference>
<keyword evidence="3 9" id="KW-0813">Transport</keyword>
<keyword evidence="12" id="KW-1185">Reference proteome</keyword>
<proteinExistence type="inferred from homology"/>
<accession>A0A2V1KBV4</accession>
<dbReference type="InterPro" id="IPR000515">
    <property type="entry name" value="MetI-like"/>
</dbReference>
<keyword evidence="6" id="KW-0029">Amino-acid transport</keyword>
<keyword evidence="8 9" id="KW-0472">Membrane</keyword>
<dbReference type="InterPro" id="IPR043429">
    <property type="entry name" value="ArtM/GltK/GlnP/TcyL/YhdX-like"/>
</dbReference>
<reference evidence="12" key="1">
    <citation type="submission" date="2018-05" db="EMBL/GenBank/DDBJ databases">
        <authorList>
            <person name="Li Y."/>
        </authorList>
    </citation>
    <scope>NUCLEOTIDE SEQUENCE [LARGE SCALE GENOMIC DNA]</scope>
    <source>
        <strain evidence="12">sk1b4</strain>
    </source>
</reference>
<dbReference type="PROSITE" id="PS50928">
    <property type="entry name" value="ABC_TM1"/>
    <property type="match status" value="1"/>
</dbReference>
<sequence>MGDFFSSFGTLFSDYEIFSAFWVTIKLTFFSGIFALILGIVLAVLCVCPVPVFRKFGSGYINIVRNTPLTLLMVFCSLVLWSSLGVEFSNDIANNSFWLAVLALSAYTCSFVAEGIRSGFNTVPPGQAEAARALGLTFTQTLGTIVLPQALRGSIAPIGNAMIAMTKNTTVATAAGVVQMSTVMNEMLENRPDLLIPIFLTVAFFFVILVLPLGMITTYFSRKMAVAR</sequence>
<evidence type="ECO:0000256" key="9">
    <source>
        <dbReference type="RuleBase" id="RU363032"/>
    </source>
</evidence>
<dbReference type="GO" id="GO:0006865">
    <property type="term" value="P:amino acid transport"/>
    <property type="evidence" value="ECO:0007669"/>
    <property type="project" value="UniProtKB-KW"/>
</dbReference>
<evidence type="ECO:0000256" key="5">
    <source>
        <dbReference type="ARBA" id="ARBA00022692"/>
    </source>
</evidence>
<comment type="subcellular location">
    <subcellularLocation>
        <location evidence="1 9">Cell membrane</location>
        <topology evidence="1 9">Multi-pass membrane protein</topology>
    </subcellularLocation>
</comment>
<feature type="transmembrane region" description="Helical" evidence="9">
    <location>
        <begin position="194"/>
        <end position="220"/>
    </location>
</feature>
<evidence type="ECO:0000256" key="3">
    <source>
        <dbReference type="ARBA" id="ARBA00022448"/>
    </source>
</evidence>
<dbReference type="GO" id="GO:0043190">
    <property type="term" value="C:ATP-binding cassette (ABC) transporter complex"/>
    <property type="evidence" value="ECO:0007669"/>
    <property type="project" value="InterPro"/>
</dbReference>
<evidence type="ECO:0000313" key="11">
    <source>
        <dbReference type="EMBL" id="PWF26899.1"/>
    </source>
</evidence>
<comment type="caution">
    <text evidence="11">The sequence shown here is derived from an EMBL/GenBank/DDBJ whole genome shotgun (WGS) entry which is preliminary data.</text>
</comment>
<evidence type="ECO:0000256" key="4">
    <source>
        <dbReference type="ARBA" id="ARBA00022475"/>
    </source>
</evidence>
<keyword evidence="4" id="KW-1003">Cell membrane</keyword>
<dbReference type="InterPro" id="IPR010065">
    <property type="entry name" value="AA_ABC_transptr_permease_3TM"/>
</dbReference>
<dbReference type="Gene3D" id="1.10.3720.10">
    <property type="entry name" value="MetI-like"/>
    <property type="match status" value="1"/>
</dbReference>